<proteinExistence type="predicted"/>
<sequence>MISCRILLVGITLLESLALGGDLNRQSIVFYEKLQVSFTALRRRPSPWVE</sequence>
<organism evidence="2 3">
    <name type="scientific">Caligus rogercresseyi</name>
    <name type="common">Sea louse</name>
    <dbReference type="NCBI Taxonomy" id="217165"/>
    <lineage>
        <taxon>Eukaryota</taxon>
        <taxon>Metazoa</taxon>
        <taxon>Ecdysozoa</taxon>
        <taxon>Arthropoda</taxon>
        <taxon>Crustacea</taxon>
        <taxon>Multicrustacea</taxon>
        <taxon>Hexanauplia</taxon>
        <taxon>Copepoda</taxon>
        <taxon>Siphonostomatoida</taxon>
        <taxon>Caligidae</taxon>
        <taxon>Caligus</taxon>
    </lineage>
</organism>
<reference evidence="3" key="1">
    <citation type="submission" date="2021-01" db="EMBL/GenBank/DDBJ databases">
        <title>Caligus Genome Assembly.</title>
        <authorList>
            <person name="Gallardo-Escarate C."/>
        </authorList>
    </citation>
    <scope>NUCLEOTIDE SEQUENCE [LARGE SCALE GENOMIC DNA]</scope>
</reference>
<evidence type="ECO:0000313" key="2">
    <source>
        <dbReference type="EMBL" id="QQP55245.1"/>
    </source>
</evidence>
<keyword evidence="1" id="KW-0732">Signal</keyword>
<protein>
    <submittedName>
        <fullName evidence="2">Uncharacterized protein</fullName>
    </submittedName>
</protein>
<name>A0A7T8KFZ5_CALRO</name>
<keyword evidence="3" id="KW-1185">Reference proteome</keyword>
<gene>
    <name evidence="2" type="ORF">FKW44_008373</name>
</gene>
<evidence type="ECO:0000313" key="3">
    <source>
        <dbReference type="Proteomes" id="UP000595437"/>
    </source>
</evidence>
<dbReference type="EMBL" id="CP045894">
    <property type="protein sequence ID" value="QQP55245.1"/>
    <property type="molecule type" value="Genomic_DNA"/>
</dbReference>
<dbReference type="AlphaFoldDB" id="A0A7T8KFZ5"/>
<accession>A0A7T8KFZ5</accession>
<evidence type="ECO:0000256" key="1">
    <source>
        <dbReference type="SAM" id="SignalP"/>
    </source>
</evidence>
<dbReference type="Proteomes" id="UP000595437">
    <property type="component" value="Chromosome 5"/>
</dbReference>
<feature type="signal peptide" evidence="1">
    <location>
        <begin position="1"/>
        <end position="20"/>
    </location>
</feature>
<feature type="chain" id="PRO_5030590726" evidence="1">
    <location>
        <begin position="21"/>
        <end position="50"/>
    </location>
</feature>